<sequence>MDDTKTSASPPTAGSTETGASEAVPSPEPRLSKSRRLGWIGWLAGSLLALVLILAAGLGVLLGTQSGLRWGLDLAQRLAPETLSVGEIEGRVLDRLRLSDVTLHLPTLGLRIGALELDWSPRALLSGVLDVGRLAVRDLDVALGPSAEDDEPLTLPAIVLPLGVEVGELNLERLRIRKMGADEPLFALESARLADSRLVGGELDLGRLEARLLEPALSAGLQGRATLTDQYPLALDLDWALDLSPEARLAGEGRLSGDLQRLELTQALSGPVEVQLAAEVKDVLGALGWDGRIEVARVDVPAFRADLPPIEVQARLATQGTLAEAALSGTLDTRAPDRPELGQLALVLDLLWKENRLSVRSLELTEQVSNADLRLQGELDLSQEPGRFALEGDWKQLRWPLSGELVAESAEGALTASGSFESFVYRLSGKVAGPSVPSTGLELAGQGTASGTQLESFALDTLDGRLEGAGALTWAPELTWDLSLRAAGLNPGVQAPEWQGRIDGRLTSRGRLDAEGRPELTAVIEELSGRLREYPIAAGGQVRMEDGRLQIERLSASSGPSRLNLDGRIEQDLDLSFALESPDLANLWPEARGRLSASGRVQGTREAPRVTLDLKGEQMTLAENRVTELSGTAEVDLASDGRFALQFTGRDLAAGGMTWSGLELRGEGRMADHRLSARLTGQPLGLNLEATGALAANGGYSGRVSTLKLDSRDWGVWSLQRPLPLTLDGARIVAGPVCLRQAQGAGGCVGFEQTESGRWSAELDLDRLDFTLLKGLLPDTLAAEGAGRIKGRFQANGAVLSGQATAEIPRGQVTLDLGQNKRERLDFSSARLTLDAGATGLAARLAVPVAGLGRIDGELSLPGWRLDAPARPAQSLRGRVRAEVGDLKPLASLAPDISGLQGSISADLNLGGTLQRPGVSGRLGIKGVNFQLPLLALGVEDMNIEATAPSFERFDIRGSAKLGGGTLTLTGEGGTGGQGPTAKLRLEGDKLKLADTKEYFVRLSPGIDIKVGPSGAVVGGEIRVPEARIRPRSLPAGTVSPSSDVVLKATQPSTPFPVRLDLRLVLGDEVTIDSFGVRGRLSGALSVLQEPGRDMLGDGQLQITEGQYRLSGGFGIAAELGAPLTITQGRLIYAKSPIGNPGLLLQAERQGGDTTAGVRVVGTLRNPKMTFFSDSDPGLTQADITKYLMTGIPPSANDRTDQAGLAVGTYIAPKIYMEYESGLGDESNKVKLRYDVSKHIELQTETGESQGADIFFKFEN</sequence>
<proteinExistence type="predicted"/>
<dbReference type="GO" id="GO:0009306">
    <property type="term" value="P:protein secretion"/>
    <property type="evidence" value="ECO:0007669"/>
    <property type="project" value="InterPro"/>
</dbReference>
<dbReference type="PANTHER" id="PTHR36985:SF1">
    <property type="entry name" value="TRANSLOCATION AND ASSEMBLY MODULE SUBUNIT TAMB"/>
    <property type="match status" value="1"/>
</dbReference>
<dbReference type="RefSeq" id="WP_176975259.1">
    <property type="nucleotide sequence ID" value="NZ_JABZEO010000002.1"/>
</dbReference>
<keyword evidence="3 6" id="KW-1133">Transmembrane helix</keyword>
<name>A0A850RB27_9GAMM</name>
<evidence type="ECO:0000313" key="9">
    <source>
        <dbReference type="Proteomes" id="UP000592294"/>
    </source>
</evidence>
<dbReference type="AlphaFoldDB" id="A0A850RB27"/>
<dbReference type="GO" id="GO:0005886">
    <property type="term" value="C:plasma membrane"/>
    <property type="evidence" value="ECO:0007669"/>
    <property type="project" value="InterPro"/>
</dbReference>
<evidence type="ECO:0000256" key="5">
    <source>
        <dbReference type="SAM" id="MobiDB-lite"/>
    </source>
</evidence>
<evidence type="ECO:0000256" key="4">
    <source>
        <dbReference type="ARBA" id="ARBA00023136"/>
    </source>
</evidence>
<gene>
    <name evidence="8" type="ORF">HW932_04325</name>
</gene>
<keyword evidence="9" id="KW-1185">Reference proteome</keyword>
<feature type="compositionally biased region" description="Polar residues" evidence="5">
    <location>
        <begin position="1"/>
        <end position="19"/>
    </location>
</feature>
<feature type="region of interest" description="Disordered" evidence="5">
    <location>
        <begin position="1"/>
        <end position="32"/>
    </location>
</feature>
<feature type="domain" description="Translocation and assembly module TamB C-terminal" evidence="7">
    <location>
        <begin position="961"/>
        <end position="1202"/>
    </location>
</feature>
<dbReference type="InterPro" id="IPR007452">
    <property type="entry name" value="TamB_C"/>
</dbReference>
<organism evidence="8 9">
    <name type="scientific">Allochromatium humboldtianum</name>
    <dbReference type="NCBI Taxonomy" id="504901"/>
    <lineage>
        <taxon>Bacteria</taxon>
        <taxon>Pseudomonadati</taxon>
        <taxon>Pseudomonadota</taxon>
        <taxon>Gammaproteobacteria</taxon>
        <taxon>Chromatiales</taxon>
        <taxon>Chromatiaceae</taxon>
        <taxon>Allochromatium</taxon>
    </lineage>
</organism>
<keyword evidence="2 6" id="KW-0812">Transmembrane</keyword>
<evidence type="ECO:0000259" key="7">
    <source>
        <dbReference type="Pfam" id="PF04357"/>
    </source>
</evidence>
<accession>A0A850RB27</accession>
<dbReference type="Pfam" id="PF04357">
    <property type="entry name" value="TamB"/>
    <property type="match status" value="1"/>
</dbReference>
<evidence type="ECO:0000256" key="3">
    <source>
        <dbReference type="ARBA" id="ARBA00022989"/>
    </source>
</evidence>
<evidence type="ECO:0000313" key="8">
    <source>
        <dbReference type="EMBL" id="NVZ08482.1"/>
    </source>
</evidence>
<feature type="transmembrane region" description="Helical" evidence="6">
    <location>
        <begin position="39"/>
        <end position="62"/>
    </location>
</feature>
<dbReference type="Proteomes" id="UP000592294">
    <property type="component" value="Unassembled WGS sequence"/>
</dbReference>
<evidence type="ECO:0000256" key="6">
    <source>
        <dbReference type="SAM" id="Phobius"/>
    </source>
</evidence>
<keyword evidence="4 6" id="KW-0472">Membrane</keyword>
<dbReference type="GO" id="GO:0097347">
    <property type="term" value="C:TAM protein secretion complex"/>
    <property type="evidence" value="ECO:0007669"/>
    <property type="project" value="TreeGrafter"/>
</dbReference>
<evidence type="ECO:0000256" key="1">
    <source>
        <dbReference type="ARBA" id="ARBA00004167"/>
    </source>
</evidence>
<protein>
    <submittedName>
        <fullName evidence="8">Translocation/assembly module TamB domain-containing protein</fullName>
    </submittedName>
</protein>
<reference evidence="8 9" key="1">
    <citation type="submission" date="2020-06" db="EMBL/GenBank/DDBJ databases">
        <title>Whole-genome sequence of Allochromatium humboldtianum DSM 21881, type strain.</title>
        <authorList>
            <person name="Kyndt J.A."/>
            <person name="Meyer T.E."/>
        </authorList>
    </citation>
    <scope>NUCLEOTIDE SEQUENCE [LARGE SCALE GENOMIC DNA]</scope>
    <source>
        <strain evidence="8 9">DSM 21881</strain>
    </source>
</reference>
<dbReference type="EMBL" id="JABZEO010000002">
    <property type="protein sequence ID" value="NVZ08482.1"/>
    <property type="molecule type" value="Genomic_DNA"/>
</dbReference>
<dbReference type="PANTHER" id="PTHR36985">
    <property type="entry name" value="TRANSLOCATION AND ASSEMBLY MODULE SUBUNIT TAMB"/>
    <property type="match status" value="1"/>
</dbReference>
<comment type="subcellular location">
    <subcellularLocation>
        <location evidence="1">Membrane</location>
        <topology evidence="1">Single-pass membrane protein</topology>
    </subcellularLocation>
</comment>
<comment type="caution">
    <text evidence="8">The sequence shown here is derived from an EMBL/GenBank/DDBJ whole genome shotgun (WGS) entry which is preliminary data.</text>
</comment>
<evidence type="ECO:0000256" key="2">
    <source>
        <dbReference type="ARBA" id="ARBA00022692"/>
    </source>
</evidence>